<dbReference type="Proteomes" id="UP000694251">
    <property type="component" value="Chromosome 5"/>
</dbReference>
<name>A0A8T2DDR4_ARASU</name>
<reference evidence="2 3" key="1">
    <citation type="submission" date="2020-12" db="EMBL/GenBank/DDBJ databases">
        <title>Concerted genomic and epigenomic changes stabilize Arabidopsis allopolyploids.</title>
        <authorList>
            <person name="Chen Z."/>
        </authorList>
    </citation>
    <scope>NUCLEOTIDE SEQUENCE [LARGE SCALE GENOMIC DNA]</scope>
    <source>
        <strain evidence="2">As9502</strain>
        <tissue evidence="2">Leaf</tissue>
    </source>
</reference>
<dbReference type="OrthoDB" id="1079234at2759"/>
<keyword evidence="3" id="KW-1185">Reference proteome</keyword>
<dbReference type="PROSITE" id="PS51257">
    <property type="entry name" value="PROKAR_LIPOPROTEIN"/>
    <property type="match status" value="1"/>
</dbReference>
<feature type="signal peptide" evidence="1">
    <location>
        <begin position="1"/>
        <end position="26"/>
    </location>
</feature>
<feature type="chain" id="PRO_5035790797" description="Thionin-like protein" evidence="1">
    <location>
        <begin position="27"/>
        <end position="89"/>
    </location>
</feature>
<gene>
    <name evidence="2" type="ORF">ISN44_As05g024760</name>
</gene>
<accession>A0A8T2DDR4</accession>
<dbReference type="AlphaFoldDB" id="A0A8T2DDR4"/>
<keyword evidence="1" id="KW-0732">Signal</keyword>
<comment type="caution">
    <text evidence="2">The sequence shown here is derived from an EMBL/GenBank/DDBJ whole genome shotgun (WGS) entry which is preliminary data.</text>
</comment>
<evidence type="ECO:0000313" key="3">
    <source>
        <dbReference type="Proteomes" id="UP000694251"/>
    </source>
</evidence>
<sequence>MAANMWKTIMMIALIMIGCGLQACNGMNVDKSKPTMFNRFTCFRRCSITCSVDQSLDKTPCYKKCLNKCGLVLDSKPKPTSSSSSSSSS</sequence>
<dbReference type="EMBL" id="JAEFBJ010000005">
    <property type="protein sequence ID" value="KAG7610468.1"/>
    <property type="molecule type" value="Genomic_DNA"/>
</dbReference>
<proteinExistence type="predicted"/>
<organism evidence="2 3">
    <name type="scientific">Arabidopsis suecica</name>
    <name type="common">Swedish thale-cress</name>
    <name type="synonym">Cardaminopsis suecica</name>
    <dbReference type="NCBI Taxonomy" id="45249"/>
    <lineage>
        <taxon>Eukaryota</taxon>
        <taxon>Viridiplantae</taxon>
        <taxon>Streptophyta</taxon>
        <taxon>Embryophyta</taxon>
        <taxon>Tracheophyta</taxon>
        <taxon>Spermatophyta</taxon>
        <taxon>Magnoliopsida</taxon>
        <taxon>eudicotyledons</taxon>
        <taxon>Gunneridae</taxon>
        <taxon>Pentapetalae</taxon>
        <taxon>rosids</taxon>
        <taxon>malvids</taxon>
        <taxon>Brassicales</taxon>
        <taxon>Brassicaceae</taxon>
        <taxon>Camelineae</taxon>
        <taxon>Arabidopsis</taxon>
    </lineage>
</organism>
<evidence type="ECO:0000313" key="2">
    <source>
        <dbReference type="EMBL" id="KAG7610468.1"/>
    </source>
</evidence>
<evidence type="ECO:0008006" key="4">
    <source>
        <dbReference type="Google" id="ProtNLM"/>
    </source>
</evidence>
<protein>
    <recommendedName>
        <fullName evidence="4">Thionin-like protein</fullName>
    </recommendedName>
</protein>
<evidence type="ECO:0000256" key="1">
    <source>
        <dbReference type="SAM" id="SignalP"/>
    </source>
</evidence>
<feature type="non-terminal residue" evidence="2">
    <location>
        <position position="89"/>
    </location>
</feature>